<evidence type="ECO:0000256" key="3">
    <source>
        <dbReference type="ARBA" id="ARBA00022989"/>
    </source>
</evidence>
<accession>A0A1M7RVT9</accession>
<protein>
    <submittedName>
        <fullName evidence="6">MAPEG family protein</fullName>
    </submittedName>
</protein>
<keyword evidence="2 5" id="KW-0812">Transmembrane</keyword>
<dbReference type="SUPFAM" id="SSF161084">
    <property type="entry name" value="MAPEG domain-like"/>
    <property type="match status" value="1"/>
</dbReference>
<evidence type="ECO:0000313" key="6">
    <source>
        <dbReference type="EMBL" id="SHN50112.1"/>
    </source>
</evidence>
<keyword evidence="3 5" id="KW-1133">Transmembrane helix</keyword>
<gene>
    <name evidence="6" type="ORF">SAMN02745193_00473</name>
</gene>
<dbReference type="STRING" id="198312.SAMN02745193_00473"/>
<evidence type="ECO:0000256" key="1">
    <source>
        <dbReference type="ARBA" id="ARBA00004370"/>
    </source>
</evidence>
<feature type="transmembrane region" description="Helical" evidence="5">
    <location>
        <begin position="120"/>
        <end position="144"/>
    </location>
</feature>
<evidence type="ECO:0000256" key="2">
    <source>
        <dbReference type="ARBA" id="ARBA00022692"/>
    </source>
</evidence>
<comment type="subcellular location">
    <subcellularLocation>
        <location evidence="1">Membrane</location>
    </subcellularLocation>
</comment>
<organism evidence="6 7">
    <name type="scientific">Erythrobacter sanguineus</name>
    <dbReference type="NCBI Taxonomy" id="198312"/>
    <lineage>
        <taxon>Bacteria</taxon>
        <taxon>Pseudomonadati</taxon>
        <taxon>Pseudomonadota</taxon>
        <taxon>Alphaproteobacteria</taxon>
        <taxon>Sphingomonadales</taxon>
        <taxon>Erythrobacteraceae</taxon>
        <taxon>Erythrobacter/Porphyrobacter group</taxon>
        <taxon>Erythrobacter</taxon>
    </lineage>
</organism>
<dbReference type="Pfam" id="PF01124">
    <property type="entry name" value="MAPEG"/>
    <property type="match status" value="1"/>
</dbReference>
<feature type="transmembrane region" description="Helical" evidence="5">
    <location>
        <begin position="6"/>
        <end position="24"/>
    </location>
</feature>
<dbReference type="EMBL" id="FRDF01000002">
    <property type="protein sequence ID" value="SHN50112.1"/>
    <property type="molecule type" value="Genomic_DNA"/>
</dbReference>
<dbReference type="Proteomes" id="UP000184391">
    <property type="component" value="Unassembled WGS sequence"/>
</dbReference>
<reference evidence="7" key="1">
    <citation type="submission" date="2016-12" db="EMBL/GenBank/DDBJ databases">
        <authorList>
            <person name="Varghese N."/>
            <person name="Submissions S."/>
        </authorList>
    </citation>
    <scope>NUCLEOTIDE SEQUENCE [LARGE SCALE GENOMIC DNA]</scope>
    <source>
        <strain evidence="7">DSM 11032</strain>
    </source>
</reference>
<dbReference type="AlphaFoldDB" id="A0A1M7RVT9"/>
<dbReference type="OrthoDB" id="5516290at2"/>
<evidence type="ECO:0000256" key="5">
    <source>
        <dbReference type="SAM" id="Phobius"/>
    </source>
</evidence>
<dbReference type="InterPro" id="IPR023352">
    <property type="entry name" value="MAPEG-like_dom_sf"/>
</dbReference>
<dbReference type="RefSeq" id="WP_072673051.1">
    <property type="nucleotide sequence ID" value="NZ_FRDF01000002.1"/>
</dbReference>
<sequence length="151" mass="16126">MQAQILAPAAVLVVWTLIVLFWIIPARFGAIAKLADKSALAAKQGARGADLEGAIPDKANWPAHNHTHLHEQPTLFYATVLILAVMGPAALDVTLAWVYVGLRIVHSLWQNLVNAVPVRFALFLASTTALIVLAVRAVMATLLANPSVLPA</sequence>
<dbReference type="InterPro" id="IPR001129">
    <property type="entry name" value="Membr-assoc_MAPEG"/>
</dbReference>
<name>A0A1M7RVT9_9SPHN</name>
<evidence type="ECO:0000256" key="4">
    <source>
        <dbReference type="ARBA" id="ARBA00023136"/>
    </source>
</evidence>
<proteinExistence type="predicted"/>
<keyword evidence="4 5" id="KW-0472">Membrane</keyword>
<feature type="transmembrane region" description="Helical" evidence="5">
    <location>
        <begin position="75"/>
        <end position="100"/>
    </location>
</feature>
<evidence type="ECO:0000313" key="7">
    <source>
        <dbReference type="Proteomes" id="UP000184391"/>
    </source>
</evidence>
<dbReference type="GO" id="GO:0016020">
    <property type="term" value="C:membrane"/>
    <property type="evidence" value="ECO:0007669"/>
    <property type="project" value="UniProtKB-SubCell"/>
</dbReference>
<keyword evidence="7" id="KW-1185">Reference proteome</keyword>
<dbReference type="Gene3D" id="1.20.120.550">
    <property type="entry name" value="Membrane associated eicosanoid/glutathione metabolism-like domain"/>
    <property type="match status" value="1"/>
</dbReference>